<dbReference type="AlphaFoldDB" id="A0A381SZR0"/>
<dbReference type="PANTHER" id="PTHR43244">
    <property type="match status" value="1"/>
</dbReference>
<gene>
    <name evidence="3" type="ORF">METZ01_LOCUS61645</name>
</gene>
<dbReference type="Gene3D" id="3.20.20.30">
    <property type="entry name" value="Luciferase-like domain"/>
    <property type="match status" value="1"/>
</dbReference>
<dbReference type="EMBL" id="UINC01003730">
    <property type="protein sequence ID" value="SVA08791.1"/>
    <property type="molecule type" value="Genomic_DNA"/>
</dbReference>
<name>A0A381SZR0_9ZZZZ</name>
<dbReference type="NCBIfam" id="TIGR03619">
    <property type="entry name" value="F420_Rv2161c"/>
    <property type="match status" value="1"/>
</dbReference>
<protein>
    <recommendedName>
        <fullName evidence="2">Luciferase-like domain-containing protein</fullName>
    </recommendedName>
</protein>
<dbReference type="GO" id="GO:0016705">
    <property type="term" value="F:oxidoreductase activity, acting on paired donors, with incorporation or reduction of molecular oxygen"/>
    <property type="evidence" value="ECO:0007669"/>
    <property type="project" value="InterPro"/>
</dbReference>
<evidence type="ECO:0000256" key="1">
    <source>
        <dbReference type="ARBA" id="ARBA00023002"/>
    </source>
</evidence>
<organism evidence="3">
    <name type="scientific">marine metagenome</name>
    <dbReference type="NCBI Taxonomy" id="408172"/>
    <lineage>
        <taxon>unclassified sequences</taxon>
        <taxon>metagenomes</taxon>
        <taxon>ecological metagenomes</taxon>
    </lineage>
</organism>
<dbReference type="PANTHER" id="PTHR43244:SF1">
    <property type="entry name" value="5,10-METHYLENETETRAHYDROMETHANOPTERIN REDUCTASE"/>
    <property type="match status" value="1"/>
</dbReference>
<evidence type="ECO:0000313" key="3">
    <source>
        <dbReference type="EMBL" id="SVA08791.1"/>
    </source>
</evidence>
<dbReference type="InterPro" id="IPR036661">
    <property type="entry name" value="Luciferase-like_sf"/>
</dbReference>
<sequence length="287" mass="31412">MKFGLRYCNTGRFIDSAHAVELIVAAEEAGFDSAWTVEHTVIPELHASKYPYSKDGRMAGDRYDLPLPDPLIWMAYVAAHTTRIKLGTGILILPQHNPVVVAKQIATLDLMSGSRVLLGIGVGWMREEFDVIGASFDDRAARTDEYVAVMRALWSQQKASFYGDFFRFDNVYCLPRPSEGSVPVIVGGHSRAAARRAGRIGDGFFPARELPEDLIALARTTAESNGRDPDELEITVSYPASDDGLDALAALDVDRVLVPVSPQPGMGATIRSPEEALAWKSKLEDFA</sequence>
<evidence type="ECO:0000259" key="2">
    <source>
        <dbReference type="Pfam" id="PF00296"/>
    </source>
</evidence>
<accession>A0A381SZR0</accession>
<dbReference type="Pfam" id="PF00296">
    <property type="entry name" value="Bac_luciferase"/>
    <property type="match status" value="1"/>
</dbReference>
<dbReference type="InterPro" id="IPR050564">
    <property type="entry name" value="F420-G6PD/mer"/>
</dbReference>
<dbReference type="InterPro" id="IPR011251">
    <property type="entry name" value="Luciferase-like_dom"/>
</dbReference>
<dbReference type="InterPro" id="IPR019921">
    <property type="entry name" value="Lucif-like_OxRdtase_Rv2161c"/>
</dbReference>
<proteinExistence type="predicted"/>
<feature type="domain" description="Luciferase-like" evidence="2">
    <location>
        <begin position="16"/>
        <end position="240"/>
    </location>
</feature>
<keyword evidence="1" id="KW-0560">Oxidoreductase</keyword>
<reference evidence="3" key="1">
    <citation type="submission" date="2018-05" db="EMBL/GenBank/DDBJ databases">
        <authorList>
            <person name="Lanie J.A."/>
            <person name="Ng W.-L."/>
            <person name="Kazmierczak K.M."/>
            <person name="Andrzejewski T.M."/>
            <person name="Davidsen T.M."/>
            <person name="Wayne K.J."/>
            <person name="Tettelin H."/>
            <person name="Glass J.I."/>
            <person name="Rusch D."/>
            <person name="Podicherti R."/>
            <person name="Tsui H.-C.T."/>
            <person name="Winkler M.E."/>
        </authorList>
    </citation>
    <scope>NUCLEOTIDE SEQUENCE</scope>
</reference>
<dbReference type="SUPFAM" id="SSF51679">
    <property type="entry name" value="Bacterial luciferase-like"/>
    <property type="match status" value="1"/>
</dbReference>